<feature type="domain" description="Calcium uniporter protein C-terminal" evidence="16">
    <location>
        <begin position="112"/>
        <end position="314"/>
    </location>
</feature>
<keyword evidence="7 15" id="KW-0999">Mitochondrion inner membrane</keyword>
<protein>
    <recommendedName>
        <fullName evidence="15">Calcium uniporter protein</fullName>
    </recommendedName>
</protein>
<dbReference type="EMBL" id="JALJAT010000001">
    <property type="protein sequence ID" value="KAK4475819.1"/>
    <property type="molecule type" value="Genomic_DNA"/>
</dbReference>
<evidence type="ECO:0000256" key="1">
    <source>
        <dbReference type="ARBA" id="ARBA00004448"/>
    </source>
</evidence>
<evidence type="ECO:0000256" key="2">
    <source>
        <dbReference type="ARBA" id="ARBA00005653"/>
    </source>
</evidence>
<evidence type="ECO:0000256" key="14">
    <source>
        <dbReference type="ARBA" id="ARBA00036634"/>
    </source>
</evidence>
<evidence type="ECO:0000256" key="6">
    <source>
        <dbReference type="ARBA" id="ARBA00022692"/>
    </source>
</evidence>
<dbReference type="GO" id="GO:0005262">
    <property type="term" value="F:calcium channel activity"/>
    <property type="evidence" value="ECO:0007669"/>
    <property type="project" value="UniProtKB-UniRule"/>
</dbReference>
<comment type="domain">
    <text evidence="15">The selectivity filter, in which calcium ions are arranged in single file, is composed of two acidic rings separated by one helical turn along the central axis of the channel pore.</text>
</comment>
<reference evidence="17" key="1">
    <citation type="submission" date="2022-04" db="EMBL/GenBank/DDBJ databases">
        <authorList>
            <person name="Xu L."/>
            <person name="Lv Z."/>
        </authorList>
    </citation>
    <scope>NUCLEOTIDE SEQUENCE</scope>
    <source>
        <strain evidence="17">LV_2022a</strain>
    </source>
</reference>
<keyword evidence="12 15" id="KW-0472">Membrane</keyword>
<keyword evidence="4 15" id="KW-0109">Calcium transport</keyword>
<proteinExistence type="inferred from homology"/>
<dbReference type="GO" id="GO:0015292">
    <property type="term" value="F:uniporter activity"/>
    <property type="evidence" value="ECO:0007669"/>
    <property type="project" value="UniProtKB-UniRule"/>
</dbReference>
<dbReference type="GO" id="GO:0051560">
    <property type="term" value="P:mitochondrial calcium ion homeostasis"/>
    <property type="evidence" value="ECO:0007669"/>
    <property type="project" value="UniProtKB-UniRule"/>
</dbReference>
<evidence type="ECO:0000313" key="17">
    <source>
        <dbReference type="EMBL" id="KAK4475819.1"/>
    </source>
</evidence>
<evidence type="ECO:0000256" key="11">
    <source>
        <dbReference type="ARBA" id="ARBA00023128"/>
    </source>
</evidence>
<keyword evidence="18" id="KW-1185">Reference proteome</keyword>
<comment type="similarity">
    <text evidence="2 15">Belongs to the MCU (TC 1.A.77) family.</text>
</comment>
<evidence type="ECO:0000256" key="5">
    <source>
        <dbReference type="ARBA" id="ARBA00022673"/>
    </source>
</evidence>
<dbReference type="GO" id="GO:1990246">
    <property type="term" value="C:uniplex complex"/>
    <property type="evidence" value="ECO:0007669"/>
    <property type="project" value="TreeGrafter"/>
</dbReference>
<evidence type="ECO:0000256" key="8">
    <source>
        <dbReference type="ARBA" id="ARBA00022837"/>
    </source>
</evidence>
<comment type="catalytic activity">
    <reaction evidence="14">
        <text>Ca(2+)(in) = Ca(2+)(out)</text>
        <dbReference type="Rhea" id="RHEA:29671"/>
        <dbReference type="ChEBI" id="CHEBI:29108"/>
    </reaction>
</comment>
<dbReference type="PANTHER" id="PTHR13462">
    <property type="entry name" value="CALCIUM UNIPORTER PROTEIN, MITOCHONDRIAL"/>
    <property type="match status" value="1"/>
</dbReference>
<dbReference type="GO" id="GO:0036444">
    <property type="term" value="P:calcium import into the mitochondrion"/>
    <property type="evidence" value="ECO:0007669"/>
    <property type="project" value="TreeGrafter"/>
</dbReference>
<evidence type="ECO:0000256" key="12">
    <source>
        <dbReference type="ARBA" id="ARBA00023136"/>
    </source>
</evidence>
<keyword evidence="8 15" id="KW-0106">Calcium</keyword>
<comment type="function">
    <text evidence="15">Mitochondrial inner membrane calcium uniporter that mediates calcium uptake into mitochondria. Mitochondrial calcium homeostasis plays key roles in cellular physiology and regulates cell bioenergetics, cytoplasmic calcium signals and activation of cell death pathways.</text>
</comment>
<comment type="caution">
    <text evidence="17">The sequence shown here is derived from an EMBL/GenBank/DDBJ whole genome shotgun (WGS) entry which is preliminary data.</text>
</comment>
<evidence type="ECO:0000256" key="13">
    <source>
        <dbReference type="ARBA" id="ARBA00023303"/>
    </source>
</evidence>
<dbReference type="Proteomes" id="UP001292079">
    <property type="component" value="Unassembled WGS sequence"/>
</dbReference>
<evidence type="ECO:0000313" key="18">
    <source>
        <dbReference type="Proteomes" id="UP001292079"/>
    </source>
</evidence>
<keyword evidence="5 15" id="KW-0107">Calcium channel</keyword>
<evidence type="ECO:0000256" key="15">
    <source>
        <dbReference type="RuleBase" id="RU367035"/>
    </source>
</evidence>
<keyword evidence="3 15" id="KW-0813">Transport</keyword>
<keyword evidence="10 15" id="KW-0406">Ion transport</keyword>
<gene>
    <name evidence="17" type="ORF">MN116_001073</name>
</gene>
<evidence type="ECO:0000256" key="7">
    <source>
        <dbReference type="ARBA" id="ARBA00022792"/>
    </source>
</evidence>
<dbReference type="PANTHER" id="PTHR13462:SF10">
    <property type="entry name" value="CALCIUM UNIPORTER PROTEIN, MITOCHONDRIAL"/>
    <property type="match status" value="1"/>
</dbReference>
<evidence type="ECO:0000259" key="16">
    <source>
        <dbReference type="Pfam" id="PF04678"/>
    </source>
</evidence>
<organism evidence="17 18">
    <name type="scientific">Schistosoma mekongi</name>
    <name type="common">Parasitic worm</name>
    <dbReference type="NCBI Taxonomy" id="38744"/>
    <lineage>
        <taxon>Eukaryota</taxon>
        <taxon>Metazoa</taxon>
        <taxon>Spiralia</taxon>
        <taxon>Lophotrochozoa</taxon>
        <taxon>Platyhelminthes</taxon>
        <taxon>Trematoda</taxon>
        <taxon>Digenea</taxon>
        <taxon>Strigeidida</taxon>
        <taxon>Schistosomatoidea</taxon>
        <taxon>Schistosomatidae</taxon>
        <taxon>Schistosoma</taxon>
    </lineage>
</organism>
<name>A0AAE1ZLT7_SCHME</name>
<dbReference type="InterPro" id="IPR006769">
    <property type="entry name" value="MCU_C"/>
</dbReference>
<keyword evidence="6 15" id="KW-0812">Transmembrane</keyword>
<comment type="subcellular location">
    <subcellularLocation>
        <location evidence="1 15">Mitochondrion inner membrane</location>
        <topology evidence="1 15">Multi-pass membrane protein</topology>
    </subcellularLocation>
</comment>
<feature type="transmembrane region" description="Helical" evidence="15">
    <location>
        <begin position="228"/>
        <end position="248"/>
    </location>
</feature>
<dbReference type="Pfam" id="PF04678">
    <property type="entry name" value="MCU"/>
    <property type="match status" value="1"/>
</dbReference>
<reference evidence="17" key="2">
    <citation type="journal article" date="2023" name="Infect Dis Poverty">
        <title>Chromosome-scale genome of the human blood fluke Schistosoma mekongi and its implications for public health.</title>
        <authorList>
            <person name="Zhou M."/>
            <person name="Xu L."/>
            <person name="Xu D."/>
            <person name="Chen W."/>
            <person name="Khan J."/>
            <person name="Hu Y."/>
            <person name="Huang H."/>
            <person name="Wei H."/>
            <person name="Zhang Y."/>
            <person name="Chusongsang P."/>
            <person name="Tanasarnprasert K."/>
            <person name="Hu X."/>
            <person name="Limpanont Y."/>
            <person name="Lv Z."/>
        </authorList>
    </citation>
    <scope>NUCLEOTIDE SEQUENCE</scope>
    <source>
        <strain evidence="17">LV_2022a</strain>
    </source>
</reference>
<dbReference type="AlphaFoldDB" id="A0AAE1ZLT7"/>
<keyword evidence="9 15" id="KW-1133">Transmembrane helix</keyword>
<evidence type="ECO:0000256" key="10">
    <source>
        <dbReference type="ARBA" id="ARBA00023065"/>
    </source>
</evidence>
<feature type="transmembrane region" description="Helical" evidence="15">
    <location>
        <begin position="260"/>
        <end position="278"/>
    </location>
</feature>
<evidence type="ECO:0000256" key="3">
    <source>
        <dbReference type="ARBA" id="ARBA00022448"/>
    </source>
</evidence>
<evidence type="ECO:0000256" key="4">
    <source>
        <dbReference type="ARBA" id="ARBA00022568"/>
    </source>
</evidence>
<keyword evidence="11 15" id="KW-0496">Mitochondrion</keyword>
<dbReference type="InterPro" id="IPR039055">
    <property type="entry name" value="MCU_fam"/>
</dbReference>
<sequence>MNVPEFRTQLSFERIDKDTKPKVTKGTILIFMYLRRISFQRELLKRLDLVSIQSLLLYSTSVSSSLDTVSVYNENGLPKIIVPLPSRRESCSFILKPLQHTVGDLSNFIKCEDSGVDRVTFFSEDGTRIAKSNSIADLLTSDFQILINDQKYRVDTSSISTQFSLLPKDLANARELIINLANALHVDEFYAQKLNQLEKCIEDVNLQLEPFEKEKSLIAEQAAQRTRWLTWLGLGAMGVQFGLLARLTWWEYSWDIMEPVTYFVGYGTSMAMYAYYVITRQDYTLPQVFDREYLKSFYKSADKTSFDVQRYNELRDELAHLKSQLRRLKDPLLHHLPLQQTEYLIPEQVESILNQTKNLPQK</sequence>
<accession>A0AAE1ZLT7</accession>
<keyword evidence="13 15" id="KW-0407">Ion channel</keyword>
<evidence type="ECO:0000256" key="9">
    <source>
        <dbReference type="ARBA" id="ARBA00022989"/>
    </source>
</evidence>